<protein>
    <submittedName>
        <fullName evidence="1">Uncharacterized protein</fullName>
    </submittedName>
</protein>
<organism evidence="1">
    <name type="scientific">Octopus bimaculoides</name>
    <name type="common">California two-spotted octopus</name>
    <dbReference type="NCBI Taxonomy" id="37653"/>
    <lineage>
        <taxon>Eukaryota</taxon>
        <taxon>Metazoa</taxon>
        <taxon>Spiralia</taxon>
        <taxon>Lophotrochozoa</taxon>
        <taxon>Mollusca</taxon>
        <taxon>Cephalopoda</taxon>
        <taxon>Coleoidea</taxon>
        <taxon>Octopodiformes</taxon>
        <taxon>Octopoda</taxon>
        <taxon>Incirrata</taxon>
        <taxon>Octopodidae</taxon>
        <taxon>Octopus</taxon>
    </lineage>
</organism>
<proteinExistence type="predicted"/>
<dbReference type="AlphaFoldDB" id="A0A0L8FP48"/>
<name>A0A0L8FP48_OCTBM</name>
<reference evidence="1" key="1">
    <citation type="submission" date="2015-07" db="EMBL/GenBank/DDBJ databases">
        <title>MeaNS - Measles Nucleotide Surveillance Program.</title>
        <authorList>
            <person name="Tran T."/>
            <person name="Druce J."/>
        </authorList>
    </citation>
    <scope>NUCLEOTIDE SEQUENCE</scope>
    <source>
        <strain evidence="1">UCB-OBI-ISO-001</strain>
        <tissue evidence="1">Gonad</tissue>
    </source>
</reference>
<dbReference type="EMBL" id="KQ428083">
    <property type="protein sequence ID" value="KOF66457.1"/>
    <property type="molecule type" value="Genomic_DNA"/>
</dbReference>
<sequence>MVVCSPHLSERRGRLIVTKLSVACCCLYCADSRVSDKNILGIGGGGGGGSCLVPPPTTCPSQSVLTQKTDVSKTDHPV</sequence>
<evidence type="ECO:0000313" key="1">
    <source>
        <dbReference type="EMBL" id="KOF66457.1"/>
    </source>
</evidence>
<accession>A0A0L8FP48</accession>
<gene>
    <name evidence="1" type="ORF">OCBIM_22012242mg</name>
</gene>